<dbReference type="AlphaFoldDB" id="A0A9X7UYP0"/>
<name>A0A9X7UYP0_9GAMM</name>
<reference evidence="2 3" key="1">
    <citation type="submission" date="2019-11" db="EMBL/GenBank/DDBJ databases">
        <title>Venatorbacter sp. nov. a predator of Campylobacter and other Gram-negative bacteria.</title>
        <authorList>
            <person name="Saeedi A."/>
            <person name="Cummings N.J."/>
            <person name="Connerton I.F."/>
            <person name="Connerton P.L."/>
        </authorList>
    </citation>
    <scope>NUCLEOTIDE SEQUENCE [LARGE SCALE GENOMIC DNA]</scope>
    <source>
        <strain evidence="2">XL5</strain>
    </source>
</reference>
<feature type="transmembrane region" description="Helical" evidence="1">
    <location>
        <begin position="33"/>
        <end position="54"/>
    </location>
</feature>
<dbReference type="EMBL" id="CP046056">
    <property type="protein sequence ID" value="QQD25477.1"/>
    <property type="molecule type" value="Genomic_DNA"/>
</dbReference>
<keyword evidence="1" id="KW-0812">Transmembrane</keyword>
<dbReference type="Proteomes" id="UP000596074">
    <property type="component" value="Chromosome"/>
</dbReference>
<keyword evidence="1" id="KW-1133">Transmembrane helix</keyword>
<organism evidence="2 3">
    <name type="scientific">Venatoribacter cucullus</name>
    <dbReference type="NCBI Taxonomy" id="2661630"/>
    <lineage>
        <taxon>Bacteria</taxon>
        <taxon>Pseudomonadati</taxon>
        <taxon>Pseudomonadota</taxon>
        <taxon>Gammaproteobacteria</taxon>
        <taxon>Oceanospirillales</taxon>
        <taxon>Oceanospirillaceae</taxon>
        <taxon>Venatoribacter</taxon>
    </lineage>
</organism>
<proteinExistence type="predicted"/>
<keyword evidence="3" id="KW-1185">Reference proteome</keyword>
<accession>A0A9X7UYP0</accession>
<evidence type="ECO:0000313" key="2">
    <source>
        <dbReference type="EMBL" id="QQD25477.1"/>
    </source>
</evidence>
<feature type="transmembrane region" description="Helical" evidence="1">
    <location>
        <begin position="7"/>
        <end position="27"/>
    </location>
</feature>
<evidence type="ECO:0000256" key="1">
    <source>
        <dbReference type="SAM" id="Phobius"/>
    </source>
</evidence>
<protein>
    <submittedName>
        <fullName evidence="2">Uncharacterized protein</fullName>
    </submittedName>
</protein>
<keyword evidence="1" id="KW-0472">Membrane</keyword>
<dbReference type="Pfam" id="PF11911">
    <property type="entry name" value="DUF3429"/>
    <property type="match status" value="1"/>
</dbReference>
<dbReference type="KEGG" id="vcw:GJQ55_08615"/>
<gene>
    <name evidence="2" type="ORF">GJQ55_08615</name>
</gene>
<evidence type="ECO:0000313" key="3">
    <source>
        <dbReference type="Proteomes" id="UP000596074"/>
    </source>
</evidence>
<sequence length="79" mass="8588">MRLLGYAGLIPFIVLALFPGWIAPYLSQPPVPLFLTYSVIILGFMAGVLWPVLYCAERSLLLALAADRRSGVLPSDVAI</sequence>
<dbReference type="InterPro" id="IPR021836">
    <property type="entry name" value="DUF3429"/>
</dbReference>